<sequence length="215" mass="24607">MAVFRKGFLGGFKGKLGPGVGTTWRNLDVLKSRSTKTIEKDKLLPQNFRLDVLSRFLGPFKPFIRIGFYHKKNKDSPFNRAMHYNWHRAVKGKAPNFVIDYSKIILSRGDREPVWSGNLITVQEDQISITWEVTEAAKMRIIGNDRAIVLIYNDRAEKVQSFKTAIRSDLAVRIDLPLALRLGNSHIWMFFLSPDGRHVSNSEYIGELLSEATEI</sequence>
<dbReference type="Pfam" id="PF19781">
    <property type="entry name" value="DUF6266"/>
    <property type="match status" value="1"/>
</dbReference>
<evidence type="ECO:0000313" key="2">
    <source>
        <dbReference type="Proteomes" id="UP000320300"/>
    </source>
</evidence>
<gene>
    <name evidence="1" type="ORF">SAMN06265348_105370</name>
</gene>
<reference evidence="1 2" key="1">
    <citation type="submission" date="2017-05" db="EMBL/GenBank/DDBJ databases">
        <authorList>
            <person name="Varghese N."/>
            <person name="Submissions S."/>
        </authorList>
    </citation>
    <scope>NUCLEOTIDE SEQUENCE [LARGE SCALE GENOMIC DNA]</scope>
    <source>
        <strain evidence="1 2">DSM 19036</strain>
    </source>
</reference>
<dbReference type="Proteomes" id="UP000320300">
    <property type="component" value="Unassembled WGS sequence"/>
</dbReference>
<protein>
    <submittedName>
        <fullName evidence="1">Uncharacterized protein</fullName>
    </submittedName>
</protein>
<evidence type="ECO:0000313" key="1">
    <source>
        <dbReference type="EMBL" id="SMO70944.1"/>
    </source>
</evidence>
<dbReference type="EMBL" id="FXTN01000005">
    <property type="protein sequence ID" value="SMO70944.1"/>
    <property type="molecule type" value="Genomic_DNA"/>
</dbReference>
<proteinExistence type="predicted"/>
<accession>A0A521DGQ1</accession>
<dbReference type="OrthoDB" id="665435at2"/>
<keyword evidence="2" id="KW-1185">Reference proteome</keyword>
<organism evidence="1 2">
    <name type="scientific">Pedobacter westerhofensis</name>
    <dbReference type="NCBI Taxonomy" id="425512"/>
    <lineage>
        <taxon>Bacteria</taxon>
        <taxon>Pseudomonadati</taxon>
        <taxon>Bacteroidota</taxon>
        <taxon>Sphingobacteriia</taxon>
        <taxon>Sphingobacteriales</taxon>
        <taxon>Sphingobacteriaceae</taxon>
        <taxon>Pedobacter</taxon>
    </lineage>
</organism>
<dbReference type="AlphaFoldDB" id="A0A521DGQ1"/>
<name>A0A521DGQ1_9SPHI</name>
<dbReference type="RefSeq" id="WP_142528465.1">
    <property type="nucleotide sequence ID" value="NZ_CBCSJO010000005.1"/>
</dbReference>
<dbReference type="InterPro" id="IPR046233">
    <property type="entry name" value="DUF6266"/>
</dbReference>